<dbReference type="Proteomes" id="UP000056090">
    <property type="component" value="Chromosome"/>
</dbReference>
<dbReference type="SUPFAM" id="SSF53756">
    <property type="entry name" value="UDP-Glycosyltransferase/glycogen phosphorylase"/>
    <property type="match status" value="1"/>
</dbReference>
<dbReference type="GO" id="GO:1901135">
    <property type="term" value="P:carbohydrate derivative metabolic process"/>
    <property type="evidence" value="ECO:0007669"/>
    <property type="project" value="UniProtKB-ARBA"/>
</dbReference>
<dbReference type="InterPro" id="IPR001296">
    <property type="entry name" value="Glyco_trans_1"/>
</dbReference>
<evidence type="ECO:0000259" key="1">
    <source>
        <dbReference type="Pfam" id="PF00534"/>
    </source>
</evidence>
<dbReference type="GeneID" id="78253714"/>
<evidence type="ECO:0000313" key="3">
    <source>
        <dbReference type="EMBL" id="AIF97562.1"/>
    </source>
</evidence>
<dbReference type="EMBL" id="CP008849">
    <property type="protein sequence ID" value="AIF97562.1"/>
    <property type="molecule type" value="Genomic_DNA"/>
</dbReference>
<dbReference type="PANTHER" id="PTHR12526:SF630">
    <property type="entry name" value="GLYCOSYLTRANSFERASE"/>
    <property type="match status" value="1"/>
</dbReference>
<dbReference type="RefSeq" id="WP_044055732.1">
    <property type="nucleotide sequence ID" value="NZ_CBCSKJ010000006.1"/>
</dbReference>
<protein>
    <submittedName>
        <fullName evidence="3">Glycoside hydrolase</fullName>
    </submittedName>
</protein>
<evidence type="ECO:0000313" key="4">
    <source>
        <dbReference type="Proteomes" id="UP000056090"/>
    </source>
</evidence>
<dbReference type="eggNOG" id="COG0438">
    <property type="taxonomic scope" value="Bacteria"/>
</dbReference>
<keyword evidence="3" id="KW-0378">Hydrolase</keyword>
<dbReference type="Pfam" id="PF13477">
    <property type="entry name" value="Glyco_trans_4_2"/>
    <property type="match status" value="1"/>
</dbReference>
<proteinExistence type="predicted"/>
<dbReference type="PANTHER" id="PTHR12526">
    <property type="entry name" value="GLYCOSYLTRANSFERASE"/>
    <property type="match status" value="1"/>
</dbReference>
<dbReference type="InterPro" id="IPR028098">
    <property type="entry name" value="Glyco_trans_4-like_N"/>
</dbReference>
<accession>A0A075P2I5</accession>
<feature type="domain" description="Glycosyl transferase family 1" evidence="1">
    <location>
        <begin position="172"/>
        <end position="334"/>
    </location>
</feature>
<dbReference type="GO" id="GO:0016787">
    <property type="term" value="F:hydrolase activity"/>
    <property type="evidence" value="ECO:0007669"/>
    <property type="project" value="UniProtKB-KW"/>
</dbReference>
<dbReference type="AlphaFoldDB" id="A0A075P2I5"/>
<name>A0A075P2I5_9ALTE</name>
<sequence length="364" mass="40764">MTLRVLHIELGRHLYGGAKQVTYLLNALADSHDIENHLLCPVNSEISIAPLSKCQLHTIAYHGETDLFALGKMMRICRSVKPDLIHIHSRRGADVWGALLTKFTKIPAICTRRVDNTESKFAKYKYGKYAAVASISHGVHEVVKQHCDNVQYQPVIHSSVDLSEFHHYADREWLHERFAIPKHHKVVANFAQLISRKGQADIVLAMKKVVQTHPDVTCLLFGKGKLQESYLALIEKMRLTEHVKLCGFTQKVAKILPCVDIVLHPAYAEGLGVILLQAGAAKRAVIACPVGGIPEIIHHEETGLMVSPGDINGMSAAIERLLNDEELTTQLGERLFQHIKSEFSPQEMARRYLALYKQVCEKNA</sequence>
<reference evidence="3 4" key="1">
    <citation type="submission" date="2014-06" db="EMBL/GenBank/DDBJ databases">
        <title>Genomes of Alteromonas australica, a world apart.</title>
        <authorList>
            <person name="Gonzaga A."/>
            <person name="Lopez-Perez M."/>
            <person name="Rodriguez-Valera F."/>
        </authorList>
    </citation>
    <scope>NUCLEOTIDE SEQUENCE [LARGE SCALE GENOMIC DNA]</scope>
    <source>
        <strain evidence="3 4">H 17</strain>
    </source>
</reference>
<feature type="domain" description="Glycosyltransferase subfamily 4-like N-terminal" evidence="2">
    <location>
        <begin position="31"/>
        <end position="113"/>
    </location>
</feature>
<dbReference type="Gene3D" id="3.40.50.2000">
    <property type="entry name" value="Glycogen Phosphorylase B"/>
    <property type="match status" value="2"/>
</dbReference>
<dbReference type="KEGG" id="aal:EP13_01985"/>
<dbReference type="GO" id="GO:0016757">
    <property type="term" value="F:glycosyltransferase activity"/>
    <property type="evidence" value="ECO:0007669"/>
    <property type="project" value="InterPro"/>
</dbReference>
<dbReference type="CDD" id="cd03801">
    <property type="entry name" value="GT4_PimA-like"/>
    <property type="match status" value="1"/>
</dbReference>
<dbReference type="Pfam" id="PF00534">
    <property type="entry name" value="Glycos_transf_1"/>
    <property type="match status" value="1"/>
</dbReference>
<keyword evidence="4" id="KW-1185">Reference proteome</keyword>
<gene>
    <name evidence="3" type="ORF">EP13_01985</name>
</gene>
<organism evidence="3 4">
    <name type="scientific">Alteromonas australica</name>
    <dbReference type="NCBI Taxonomy" id="589873"/>
    <lineage>
        <taxon>Bacteria</taxon>
        <taxon>Pseudomonadati</taxon>
        <taxon>Pseudomonadota</taxon>
        <taxon>Gammaproteobacteria</taxon>
        <taxon>Alteromonadales</taxon>
        <taxon>Alteromonadaceae</taxon>
        <taxon>Alteromonas/Salinimonas group</taxon>
        <taxon>Alteromonas</taxon>
    </lineage>
</organism>
<evidence type="ECO:0000259" key="2">
    <source>
        <dbReference type="Pfam" id="PF13477"/>
    </source>
</evidence>